<dbReference type="EMBL" id="PVTE01000014">
    <property type="protein sequence ID" value="PRY35553.1"/>
    <property type="molecule type" value="Genomic_DNA"/>
</dbReference>
<evidence type="ECO:0000313" key="1">
    <source>
        <dbReference type="EMBL" id="PRY35553.1"/>
    </source>
</evidence>
<protein>
    <submittedName>
        <fullName evidence="1">Uncharacterized protein</fullName>
    </submittedName>
</protein>
<accession>A0A2T0SQB0</accession>
<keyword evidence="2" id="KW-1185">Reference proteome</keyword>
<name>A0A2T0SQB0_9BACT</name>
<proteinExistence type="predicted"/>
<gene>
    <name evidence="1" type="ORF">CLV58_114138</name>
</gene>
<dbReference type="AlphaFoldDB" id="A0A2T0SQB0"/>
<dbReference type="Proteomes" id="UP000238375">
    <property type="component" value="Unassembled WGS sequence"/>
</dbReference>
<comment type="caution">
    <text evidence="1">The sequence shown here is derived from an EMBL/GenBank/DDBJ whole genome shotgun (WGS) entry which is preliminary data.</text>
</comment>
<reference evidence="1 2" key="1">
    <citation type="submission" date="2018-03" db="EMBL/GenBank/DDBJ databases">
        <title>Genomic Encyclopedia of Archaeal and Bacterial Type Strains, Phase II (KMG-II): from individual species to whole genera.</title>
        <authorList>
            <person name="Goeker M."/>
        </authorList>
    </citation>
    <scope>NUCLEOTIDE SEQUENCE [LARGE SCALE GENOMIC DNA]</scope>
    <source>
        <strain evidence="1 2">DSM 28354</strain>
    </source>
</reference>
<evidence type="ECO:0000313" key="2">
    <source>
        <dbReference type="Proteomes" id="UP000238375"/>
    </source>
</evidence>
<organism evidence="1 2">
    <name type="scientific">Spirosoma oryzae</name>
    <dbReference type="NCBI Taxonomy" id="1469603"/>
    <lineage>
        <taxon>Bacteria</taxon>
        <taxon>Pseudomonadati</taxon>
        <taxon>Bacteroidota</taxon>
        <taxon>Cytophagia</taxon>
        <taxon>Cytophagales</taxon>
        <taxon>Cytophagaceae</taxon>
        <taxon>Spirosoma</taxon>
    </lineage>
</organism>
<sequence>MTNQNVYRCANEKVIDTARTRVHYVFQRFPSDSGLARKNTPMKTSNWFSILLVGLVGCSTHTPDPLVGEDATATLNGQAWSGFSTAWKNTSDSCSLNTVNLMIQNKLAYPKARLLAPASCAGYCGDQVLTFTRLPPAVGVYTLSMSQPCAVNPRQAGVSFVTLIGGDVLRDQYQPDVTQTSTIRITRYDAQGGDIEGTFVVTLVRDNRRQATSDAAETVYFQNGSFKTKVP</sequence>